<gene>
    <name evidence="2" type="ORF">SEMRO_2687_G334630.1</name>
</gene>
<proteinExistence type="predicted"/>
<evidence type="ECO:0000313" key="2">
    <source>
        <dbReference type="EMBL" id="CAB9529954.1"/>
    </source>
</evidence>
<feature type="signal peptide" evidence="1">
    <location>
        <begin position="1"/>
        <end position="20"/>
    </location>
</feature>
<evidence type="ECO:0000256" key="1">
    <source>
        <dbReference type="SAM" id="SignalP"/>
    </source>
</evidence>
<accession>A0A9N8F1W5</accession>
<dbReference type="PANTHER" id="PTHR36383:SF1">
    <property type="entry name" value="PROTEIN, PUTATIVE-RELATED"/>
    <property type="match status" value="1"/>
</dbReference>
<keyword evidence="1" id="KW-0732">Signal</keyword>
<protein>
    <submittedName>
        <fullName evidence="2">Uncharacterized protein</fullName>
    </submittedName>
</protein>
<sequence>MVISRSVIWGLLLLLGHSQAFAPSTIRPRKTTSTQLNWFRVKSTPEPAAELSDDQVEAMYDDAYRAREELVAKAVASAETVNQEDDAKFGFGARIESFKCVVVGAFSGGIALAPVSLIRDCAVAQKSLAQWEFDTDAGALEAALFAIVYRYCIREDTNPQLKDGVVGAFVLTRTLTRIELPSYCSAVPVDCGPPLGYLDWNVLGQLLVNGIESGILFAAAASGMEYCFRKNYISKFPG</sequence>
<feature type="chain" id="PRO_5040382785" evidence="1">
    <location>
        <begin position="21"/>
        <end position="238"/>
    </location>
</feature>
<dbReference type="PANTHER" id="PTHR36383">
    <property type="entry name" value="OS09G0529350 PROTEIN"/>
    <property type="match status" value="1"/>
</dbReference>
<keyword evidence="3" id="KW-1185">Reference proteome</keyword>
<dbReference type="Proteomes" id="UP001153069">
    <property type="component" value="Unassembled WGS sequence"/>
</dbReference>
<name>A0A9N8F1W5_9STRA</name>
<dbReference type="AlphaFoldDB" id="A0A9N8F1W5"/>
<comment type="caution">
    <text evidence="2">The sequence shown here is derived from an EMBL/GenBank/DDBJ whole genome shotgun (WGS) entry which is preliminary data.</text>
</comment>
<organism evidence="2 3">
    <name type="scientific">Seminavis robusta</name>
    <dbReference type="NCBI Taxonomy" id="568900"/>
    <lineage>
        <taxon>Eukaryota</taxon>
        <taxon>Sar</taxon>
        <taxon>Stramenopiles</taxon>
        <taxon>Ochrophyta</taxon>
        <taxon>Bacillariophyta</taxon>
        <taxon>Bacillariophyceae</taxon>
        <taxon>Bacillariophycidae</taxon>
        <taxon>Naviculales</taxon>
        <taxon>Naviculaceae</taxon>
        <taxon>Seminavis</taxon>
    </lineage>
</organism>
<reference evidence="2" key="1">
    <citation type="submission" date="2020-06" db="EMBL/GenBank/DDBJ databases">
        <authorList>
            <consortium name="Plant Systems Biology data submission"/>
        </authorList>
    </citation>
    <scope>NUCLEOTIDE SEQUENCE</scope>
    <source>
        <strain evidence="2">D6</strain>
    </source>
</reference>
<evidence type="ECO:0000313" key="3">
    <source>
        <dbReference type="Proteomes" id="UP001153069"/>
    </source>
</evidence>
<dbReference type="OrthoDB" id="198474at2759"/>
<dbReference type="EMBL" id="CAICTM010002685">
    <property type="protein sequence ID" value="CAB9529954.1"/>
    <property type="molecule type" value="Genomic_DNA"/>
</dbReference>